<dbReference type="Pfam" id="PF07394">
    <property type="entry name" value="DUF1501"/>
    <property type="match status" value="1"/>
</dbReference>
<dbReference type="EMBL" id="PGFA01000004">
    <property type="protein sequence ID" value="PJJ48561.1"/>
    <property type="molecule type" value="Genomic_DNA"/>
</dbReference>
<dbReference type="RefSeq" id="WP_100338496.1">
    <property type="nucleotide sequence ID" value="NZ_PGFA01000004.1"/>
</dbReference>
<dbReference type="Proteomes" id="UP000228535">
    <property type="component" value="Unassembled WGS sequence"/>
</dbReference>
<evidence type="ECO:0000313" key="2">
    <source>
        <dbReference type="Proteomes" id="UP000228535"/>
    </source>
</evidence>
<keyword evidence="2" id="KW-1185">Reference proteome</keyword>
<dbReference type="OrthoDB" id="9779968at2"/>
<comment type="caution">
    <text evidence="1">The sequence shown here is derived from an EMBL/GenBank/DDBJ whole genome shotgun (WGS) entry which is preliminary data.</text>
</comment>
<name>A0A2M9AS81_9BACT</name>
<dbReference type="PANTHER" id="PTHR43737:SF1">
    <property type="entry name" value="DUF1501 DOMAIN-CONTAINING PROTEIN"/>
    <property type="match status" value="1"/>
</dbReference>
<gene>
    <name evidence="1" type="ORF">CLV45_4270</name>
</gene>
<reference evidence="1 2" key="1">
    <citation type="submission" date="2017-11" db="EMBL/GenBank/DDBJ databases">
        <title>Genomic Encyclopedia of Archaeal and Bacterial Type Strains, Phase II (KMG-II): From Individual Species to Whole Genera.</title>
        <authorList>
            <person name="Goeker M."/>
        </authorList>
    </citation>
    <scope>NUCLEOTIDE SEQUENCE [LARGE SCALE GENOMIC DNA]</scope>
    <source>
        <strain evidence="1 2">DSM 11115</strain>
    </source>
</reference>
<organism evidence="1 2">
    <name type="scientific">Hymenobacter chitinivorans DSM 11115</name>
    <dbReference type="NCBI Taxonomy" id="1121954"/>
    <lineage>
        <taxon>Bacteria</taxon>
        <taxon>Pseudomonadati</taxon>
        <taxon>Bacteroidota</taxon>
        <taxon>Cytophagia</taxon>
        <taxon>Cytophagales</taxon>
        <taxon>Hymenobacteraceae</taxon>
        <taxon>Hymenobacter</taxon>
    </lineage>
</organism>
<dbReference type="AlphaFoldDB" id="A0A2M9AS81"/>
<sequence>MKRRDFLQTTAAASVLPALLGGFPIGAYGYSPELAALTNAATQTDRVLVLIQLNGGNDGLNMVIPLDQYSALMNARSNIAIPESQVLRLTSATGIHPAMTGLKNLYDGGKIGVVQSVGYPNPNFSHFRATDIWTSASDSNVTITSGWAGRYLNGEYPNFPTGYPNAQAPDPLAISIGSVVSNCVQGPSVNMGMAIASTASFYQLLTGGVDTAPNTPAGHELTFIRQVVQQTQVYNTSIKTAAGRAQNLSPLYPAAGQNSLADQLKIVAQLVAGGLQTRLYVCNLGGFDTHAGQVPATGSTATGTHATLLGKISQALEAFLDDLRRLQVQDRVVGMTFSEFGRRIKSNSGYGTDHGAAAPLIVFGSSVNPMIHGTNPVLPATAGVNDNVPMQFDFRAIYGSLLLDWFRVPQATIEALLPHAGASFPYVPVLRPGVATGVASATDMSIKGFSVYPNPVREQATIEFEADGGHVQVLLYDMLGREVRRLLDRPLPRGVQRLPLLPDGLAAGAYYCQVQEGSRASSRLLTVER</sequence>
<evidence type="ECO:0000313" key="1">
    <source>
        <dbReference type="EMBL" id="PJJ48561.1"/>
    </source>
</evidence>
<protein>
    <submittedName>
        <fullName evidence="1">Putative secreted protein (Por secretion system target)</fullName>
    </submittedName>
</protein>
<proteinExistence type="predicted"/>
<accession>A0A2M9AS81</accession>
<dbReference type="PANTHER" id="PTHR43737">
    <property type="entry name" value="BLL7424 PROTEIN"/>
    <property type="match status" value="1"/>
</dbReference>
<dbReference type="InterPro" id="IPR010869">
    <property type="entry name" value="DUF1501"/>
</dbReference>